<reference evidence="7 8" key="1">
    <citation type="journal article" date="2017" name="Nature">
        <title>Atmospheric trace gases support primary production in Antarctic desert surface soil.</title>
        <authorList>
            <person name="Ji M."/>
            <person name="Greening C."/>
            <person name="Vanwonterghem I."/>
            <person name="Carere C.R."/>
            <person name="Bay S.K."/>
            <person name="Steen J.A."/>
            <person name="Montgomery K."/>
            <person name="Lines T."/>
            <person name="Beardall J."/>
            <person name="van Dorst J."/>
            <person name="Snape I."/>
            <person name="Stott M.B."/>
            <person name="Hugenholtz P."/>
            <person name="Ferrari B.C."/>
        </authorList>
    </citation>
    <scope>NUCLEOTIDE SEQUENCE [LARGE SCALE GENOMIC DNA]</scope>
    <source>
        <strain evidence="7">RRmetagenome_bin12</strain>
    </source>
</reference>
<organism evidence="7 8">
    <name type="scientific">Candidatus Aeolococcus gillhamiae</name>
    <dbReference type="NCBI Taxonomy" id="3127015"/>
    <lineage>
        <taxon>Bacteria</taxon>
        <taxon>Bacillati</taxon>
        <taxon>Candidatus Dormiibacterota</taxon>
        <taxon>Candidatus Dormibacteria</taxon>
        <taxon>Candidatus Aeolococcales</taxon>
        <taxon>Candidatus Aeolococcaceae</taxon>
        <taxon>Candidatus Aeolococcus</taxon>
    </lineage>
</organism>
<evidence type="ECO:0000256" key="1">
    <source>
        <dbReference type="ARBA" id="ARBA00004141"/>
    </source>
</evidence>
<dbReference type="Proteomes" id="UP000248724">
    <property type="component" value="Unassembled WGS sequence"/>
</dbReference>
<evidence type="ECO:0000313" key="7">
    <source>
        <dbReference type="EMBL" id="PZR80594.1"/>
    </source>
</evidence>
<dbReference type="Proteomes" id="UP000606991">
    <property type="component" value="Unassembled WGS sequence"/>
</dbReference>
<evidence type="ECO:0000313" key="8">
    <source>
        <dbReference type="Proteomes" id="UP000248724"/>
    </source>
</evidence>
<comment type="caution">
    <text evidence="7">The sequence shown here is derived from an EMBL/GenBank/DDBJ whole genome shotgun (WGS) entry which is preliminary data.</text>
</comment>
<dbReference type="AlphaFoldDB" id="A0A2W6AAR5"/>
<dbReference type="PANTHER" id="PTHR31746:SF2">
    <property type="entry name" value="TRANSMEMBRANE PROTEIN 229A"/>
    <property type="match status" value="1"/>
</dbReference>
<evidence type="ECO:0000256" key="2">
    <source>
        <dbReference type="ARBA" id="ARBA00022692"/>
    </source>
</evidence>
<accession>A0A2W6AAR5</accession>
<evidence type="ECO:0000256" key="4">
    <source>
        <dbReference type="ARBA" id="ARBA00023136"/>
    </source>
</evidence>
<evidence type="ECO:0000256" key="5">
    <source>
        <dbReference type="SAM" id="Phobius"/>
    </source>
</evidence>
<proteinExistence type="predicted"/>
<keyword evidence="4 5" id="KW-0472">Membrane</keyword>
<name>A0A2W6AAR5_9BACT</name>
<reference evidence="7" key="2">
    <citation type="submission" date="2018-05" db="EMBL/GenBank/DDBJ databases">
        <authorList>
            <person name="Ferrari B."/>
        </authorList>
    </citation>
    <scope>NUCLEOTIDE SEQUENCE</scope>
    <source>
        <strain evidence="7">RRmetagenome_bin12</strain>
    </source>
</reference>
<reference evidence="6 9" key="3">
    <citation type="submission" date="2020-10" db="EMBL/GenBank/DDBJ databases">
        <title>Ca. Dormibacterota MAGs.</title>
        <authorList>
            <person name="Montgomery K."/>
        </authorList>
    </citation>
    <scope>NUCLEOTIDE SEQUENCE [LARGE SCALE GENOMIC DNA]</scope>
    <source>
        <strain evidence="6">SC8812_S17_18</strain>
    </source>
</reference>
<dbReference type="PANTHER" id="PTHR31746">
    <property type="entry name" value="TRANSMEMBRANE PROTEIN 229 FAMILY MEMBER"/>
    <property type="match status" value="1"/>
</dbReference>
<evidence type="ECO:0000313" key="6">
    <source>
        <dbReference type="EMBL" id="MBJ7594643.1"/>
    </source>
</evidence>
<keyword evidence="3 5" id="KW-1133">Transmembrane helix</keyword>
<dbReference type="EMBL" id="QHBU01000148">
    <property type="protein sequence ID" value="PZR80594.1"/>
    <property type="molecule type" value="Genomic_DNA"/>
</dbReference>
<sequence>MPSRRLRRRERAAAYGVLGIVTEVAFTAVEQSLHRSTRSAKLEGHTYLWMPPIYALCAVMYEPLHDRLRDVPVAQRAAVYAAGFIGVEYVTGRLIERAAGVIPWDYRGRSRFQLHGATRFDYAPLWAAAGMALEPVDDALRSLRLSRAG</sequence>
<dbReference type="EMBL" id="JAEKNS010000075">
    <property type="protein sequence ID" value="MBJ7594643.1"/>
    <property type="molecule type" value="Genomic_DNA"/>
</dbReference>
<comment type="subcellular location">
    <subcellularLocation>
        <location evidence="1">Membrane</location>
        <topology evidence="1">Multi-pass membrane protein</topology>
    </subcellularLocation>
</comment>
<evidence type="ECO:0000313" key="9">
    <source>
        <dbReference type="Proteomes" id="UP000606991"/>
    </source>
</evidence>
<dbReference type="Pfam" id="PF06541">
    <property type="entry name" value="ABC_trans_CmpB"/>
    <property type="match status" value="1"/>
</dbReference>
<accession>A0A934K0I5</accession>
<keyword evidence="2 5" id="KW-0812">Transmembrane</keyword>
<dbReference type="RefSeq" id="WP_337311021.1">
    <property type="nucleotide sequence ID" value="NZ_JAEKNS010000075.1"/>
</dbReference>
<protein>
    <submittedName>
        <fullName evidence="7">Uncharacterized protein</fullName>
    </submittedName>
</protein>
<dbReference type="GO" id="GO:0016020">
    <property type="term" value="C:membrane"/>
    <property type="evidence" value="ECO:0007669"/>
    <property type="project" value="UniProtKB-SubCell"/>
</dbReference>
<feature type="transmembrane region" description="Helical" evidence="5">
    <location>
        <begin position="12"/>
        <end position="29"/>
    </location>
</feature>
<gene>
    <name evidence="7" type="ORF">DLM65_07640</name>
    <name evidence="6" type="ORF">JF886_07225</name>
</gene>
<evidence type="ECO:0000256" key="3">
    <source>
        <dbReference type="ARBA" id="ARBA00022989"/>
    </source>
</evidence>
<dbReference type="InterPro" id="IPR010540">
    <property type="entry name" value="CmpB_TMEM229"/>
</dbReference>